<sequence>MADEQAEDRGGDAPHSDPDANSQTEARSEDGSEEQSGEKKPSLLERFPIIRYVLIAALVAGIVAAVVWYMNYRASGQYLQSTNNAYVRADFVTVSPKVGGYVERVLVADNQPVRRGQLLAVLDPRDYRANVEQAQAQIAAAAANIRAAERTLDEQQAGVGQAAAQVASAEAAAVAAEREVQRYEPLARSGAESRERLAGLVLQRDRAAAELRAQRAAYLAARRGVATQSARIGQAEAQRGTAQAQLARASTDLGAVEIRSSIDGVVADKAVRAGQYVQPATRLMSVVPVDQLYIEANFKETQVALMRVGQPVTIKVDALDGAELRGRVASFSPGTGAQFSLIPPENATGNFTKIVQRVPVRVSIEAGPEARRVLRPGLSVEVTVDTISAKGSREQIKQETERLKRGETQGAR</sequence>
<feature type="transmembrane region" description="Helical" evidence="3">
    <location>
        <begin position="49"/>
        <end position="70"/>
    </location>
</feature>
<dbReference type="InterPro" id="IPR058625">
    <property type="entry name" value="MdtA-like_BSH"/>
</dbReference>
<dbReference type="SUPFAM" id="SSF111369">
    <property type="entry name" value="HlyD-like secretion proteins"/>
    <property type="match status" value="2"/>
</dbReference>
<dbReference type="Gene3D" id="2.40.30.170">
    <property type="match status" value="1"/>
</dbReference>
<feature type="coiled-coil region" evidence="1">
    <location>
        <begin position="131"/>
        <end position="179"/>
    </location>
</feature>
<keyword evidence="3" id="KW-0812">Transmembrane</keyword>
<organism evidence="5 6">
    <name type="scientific">Sphingomonas lenta</name>
    <dbReference type="NCBI Taxonomy" id="1141887"/>
    <lineage>
        <taxon>Bacteria</taxon>
        <taxon>Pseudomonadati</taxon>
        <taxon>Pseudomonadota</taxon>
        <taxon>Alphaproteobacteria</taxon>
        <taxon>Sphingomonadales</taxon>
        <taxon>Sphingomonadaceae</taxon>
        <taxon>Sphingomonas</taxon>
    </lineage>
</organism>
<comment type="caution">
    <text evidence="5">The sequence shown here is derived from an EMBL/GenBank/DDBJ whole genome shotgun (WGS) entry which is preliminary data.</text>
</comment>
<dbReference type="AlphaFoldDB" id="A0A2A2SIF3"/>
<evidence type="ECO:0000256" key="3">
    <source>
        <dbReference type="SAM" id="Phobius"/>
    </source>
</evidence>
<protein>
    <submittedName>
        <fullName evidence="5">Multidrug ABC transporter permease</fullName>
    </submittedName>
</protein>
<accession>A0A2A2SIF3</accession>
<gene>
    <name evidence="5" type="ORF">CKY28_06210</name>
</gene>
<dbReference type="Gene3D" id="1.10.287.470">
    <property type="entry name" value="Helix hairpin bin"/>
    <property type="match status" value="2"/>
</dbReference>
<evidence type="ECO:0000256" key="2">
    <source>
        <dbReference type="SAM" id="MobiDB-lite"/>
    </source>
</evidence>
<evidence type="ECO:0000313" key="5">
    <source>
        <dbReference type="EMBL" id="PAX08940.1"/>
    </source>
</evidence>
<evidence type="ECO:0000313" key="6">
    <source>
        <dbReference type="Proteomes" id="UP000218151"/>
    </source>
</evidence>
<dbReference type="RefSeq" id="WP_095997437.1">
    <property type="nucleotide sequence ID" value="NZ_NSLI01000002.1"/>
</dbReference>
<dbReference type="OrthoDB" id="9811754at2"/>
<feature type="compositionally biased region" description="Basic and acidic residues" evidence="2">
    <location>
        <begin position="26"/>
        <end position="40"/>
    </location>
</feature>
<feature type="compositionally biased region" description="Basic and acidic residues" evidence="2">
    <location>
        <begin position="7"/>
        <end position="18"/>
    </location>
</feature>
<keyword evidence="1" id="KW-0175">Coiled coil</keyword>
<name>A0A2A2SIF3_9SPHN</name>
<evidence type="ECO:0000256" key="1">
    <source>
        <dbReference type="SAM" id="Coils"/>
    </source>
</evidence>
<keyword evidence="6" id="KW-1185">Reference proteome</keyword>
<dbReference type="PANTHER" id="PTHR30386">
    <property type="entry name" value="MEMBRANE FUSION SUBUNIT OF EMRAB-TOLC MULTIDRUG EFFLUX PUMP"/>
    <property type="match status" value="1"/>
</dbReference>
<dbReference type="InterPro" id="IPR050739">
    <property type="entry name" value="MFP"/>
</dbReference>
<proteinExistence type="predicted"/>
<dbReference type="Pfam" id="PF25917">
    <property type="entry name" value="BSH_RND"/>
    <property type="match status" value="1"/>
</dbReference>
<dbReference type="GO" id="GO:0055085">
    <property type="term" value="P:transmembrane transport"/>
    <property type="evidence" value="ECO:0007669"/>
    <property type="project" value="InterPro"/>
</dbReference>
<dbReference type="Proteomes" id="UP000218151">
    <property type="component" value="Unassembled WGS sequence"/>
</dbReference>
<dbReference type="Gene3D" id="2.40.50.100">
    <property type="match status" value="1"/>
</dbReference>
<dbReference type="EMBL" id="NSLI01000002">
    <property type="protein sequence ID" value="PAX08940.1"/>
    <property type="molecule type" value="Genomic_DNA"/>
</dbReference>
<evidence type="ECO:0000259" key="4">
    <source>
        <dbReference type="Pfam" id="PF25917"/>
    </source>
</evidence>
<feature type="domain" description="Multidrug resistance protein MdtA-like barrel-sandwich hybrid" evidence="4">
    <location>
        <begin position="92"/>
        <end position="287"/>
    </location>
</feature>
<keyword evidence="3" id="KW-0472">Membrane</keyword>
<reference evidence="6" key="1">
    <citation type="submission" date="2017-09" db="EMBL/GenBank/DDBJ databases">
        <authorList>
            <person name="Feng G."/>
            <person name="Zhu H."/>
        </authorList>
    </citation>
    <scope>NUCLEOTIDE SEQUENCE [LARGE SCALE GENOMIC DNA]</scope>
    <source>
        <strain evidence="6">1PNM-20</strain>
    </source>
</reference>
<keyword evidence="3" id="KW-1133">Transmembrane helix</keyword>
<feature type="region of interest" description="Disordered" evidence="2">
    <location>
        <begin position="392"/>
        <end position="412"/>
    </location>
</feature>
<dbReference type="PANTHER" id="PTHR30386:SF24">
    <property type="entry name" value="MULTIDRUG RESISTANCE EFFLUX PUMP"/>
    <property type="match status" value="1"/>
</dbReference>
<feature type="region of interest" description="Disordered" evidence="2">
    <location>
        <begin position="1"/>
        <end position="40"/>
    </location>
</feature>